<evidence type="ECO:0000313" key="2">
    <source>
        <dbReference type="EMBL" id="KIW58621.1"/>
    </source>
</evidence>
<dbReference type="Proteomes" id="UP000054342">
    <property type="component" value="Unassembled WGS sequence"/>
</dbReference>
<dbReference type="InterPro" id="IPR029063">
    <property type="entry name" value="SAM-dependent_MTases_sf"/>
</dbReference>
<dbReference type="CDD" id="cd02440">
    <property type="entry name" value="AdoMet_MTases"/>
    <property type="match status" value="1"/>
</dbReference>
<dbReference type="Gene3D" id="3.40.50.150">
    <property type="entry name" value="Vaccinia Virus protein VP39"/>
    <property type="match status" value="1"/>
</dbReference>
<dbReference type="GeneID" id="25325030"/>
<dbReference type="OrthoDB" id="2595934at2759"/>
<dbReference type="AlphaFoldDB" id="A0A0D2C1J0"/>
<dbReference type="EMBL" id="KN847318">
    <property type="protein sequence ID" value="KIW58621.1"/>
    <property type="molecule type" value="Genomic_DNA"/>
</dbReference>
<keyword evidence="3" id="KW-1185">Reference proteome</keyword>
<dbReference type="RefSeq" id="XP_013319205.1">
    <property type="nucleotide sequence ID" value="XM_013463751.1"/>
</dbReference>
<dbReference type="STRING" id="348802.A0A0D2C1J0"/>
<dbReference type="InterPro" id="IPR053173">
    <property type="entry name" value="SAM-binding_MTase"/>
</dbReference>
<gene>
    <name evidence="2" type="ORF">PV05_03122</name>
</gene>
<protein>
    <recommendedName>
        <fullName evidence="1">Methyltransferase domain-containing protein</fullName>
    </recommendedName>
</protein>
<dbReference type="SUPFAM" id="SSF53335">
    <property type="entry name" value="S-adenosyl-L-methionine-dependent methyltransferases"/>
    <property type="match status" value="1"/>
</dbReference>
<dbReference type="Pfam" id="PF13847">
    <property type="entry name" value="Methyltransf_31"/>
    <property type="match status" value="1"/>
</dbReference>
<dbReference type="InterPro" id="IPR025714">
    <property type="entry name" value="Methyltranfer_dom"/>
</dbReference>
<name>A0A0D2C1J0_9EURO</name>
<dbReference type="PANTHER" id="PTHR45128:SF1">
    <property type="entry name" value="S-ADENOSYLMETHIONINE-DEPENDENT METHYLTRANSFERASE RV2258C"/>
    <property type="match status" value="1"/>
</dbReference>
<organism evidence="2 3">
    <name type="scientific">Exophiala xenobiotica</name>
    <dbReference type="NCBI Taxonomy" id="348802"/>
    <lineage>
        <taxon>Eukaryota</taxon>
        <taxon>Fungi</taxon>
        <taxon>Dikarya</taxon>
        <taxon>Ascomycota</taxon>
        <taxon>Pezizomycotina</taxon>
        <taxon>Eurotiomycetes</taxon>
        <taxon>Chaetothyriomycetidae</taxon>
        <taxon>Chaetothyriales</taxon>
        <taxon>Herpotrichiellaceae</taxon>
        <taxon>Exophiala</taxon>
    </lineage>
</organism>
<proteinExistence type="predicted"/>
<evidence type="ECO:0000313" key="3">
    <source>
        <dbReference type="Proteomes" id="UP000054342"/>
    </source>
</evidence>
<feature type="domain" description="Methyltransferase" evidence="1">
    <location>
        <begin position="41"/>
        <end position="177"/>
    </location>
</feature>
<evidence type="ECO:0000259" key="1">
    <source>
        <dbReference type="Pfam" id="PF13847"/>
    </source>
</evidence>
<accession>A0A0D2C1J0</accession>
<reference evidence="2 3" key="1">
    <citation type="submission" date="2015-01" db="EMBL/GenBank/DDBJ databases">
        <title>The Genome Sequence of Exophiala xenobiotica CBS118157.</title>
        <authorList>
            <consortium name="The Broad Institute Genomics Platform"/>
            <person name="Cuomo C."/>
            <person name="de Hoog S."/>
            <person name="Gorbushina A."/>
            <person name="Stielow B."/>
            <person name="Teixiera M."/>
            <person name="Abouelleil A."/>
            <person name="Chapman S.B."/>
            <person name="Priest M."/>
            <person name="Young S.K."/>
            <person name="Wortman J."/>
            <person name="Nusbaum C."/>
            <person name="Birren B."/>
        </authorList>
    </citation>
    <scope>NUCLEOTIDE SEQUENCE [LARGE SCALE GENOMIC DNA]</scope>
    <source>
        <strain evidence="2 3">CBS 118157</strain>
    </source>
</reference>
<sequence length="268" mass="29602">MSTKEQTPSSGDGSRTYDSLRDIMSQRTVAKNIPYLIEHIKPTDRILDVGCGVGSITIGLAQLVPQGHVVGIDVGETEIAMARDAAAEQGIKNVEFKTGDAHKLLETFGEGSFDIVHAHMVLMHLTEQVTVLRSMRQLTRPGGLVASTDMAEMLYYPPLSALDKQKEIWYKSCESRGIVPNGGRLNHVWAHEAGFEWSQIQLGTSSQQWFGESMKQWARGACNATQNFLKSGLLTAEECTRIEASYEDWAAKPESRVMGLDGWVLCQN</sequence>
<dbReference type="PANTHER" id="PTHR45128">
    <property type="entry name" value="METHYLTRANSFERASE TYPE 11"/>
    <property type="match status" value="1"/>
</dbReference>
<dbReference type="HOGENOM" id="CLU_057148_3_0_1"/>